<accession>K1XX78</accession>
<sequence>MYYVYILKWDIKYYIWYTNDLEKRFAEHIGWLTPTTKKMWTLYIIWYFIKKTKTEAIKLERMIKKNGHIDHWINHETFVQYGGCSSVG</sequence>
<dbReference type="InterPro" id="IPR035901">
    <property type="entry name" value="GIY-YIG_endonuc_sf"/>
</dbReference>
<dbReference type="Gene3D" id="3.40.1440.10">
    <property type="entry name" value="GIY-YIG endonuclease"/>
    <property type="match status" value="1"/>
</dbReference>
<organism evidence="2">
    <name type="scientific">uncultured bacterium</name>
    <name type="common">gcode 4</name>
    <dbReference type="NCBI Taxonomy" id="1234023"/>
    <lineage>
        <taxon>Bacteria</taxon>
        <taxon>environmental samples</taxon>
    </lineage>
</organism>
<dbReference type="AlphaFoldDB" id="K1XX78"/>
<dbReference type="Pfam" id="PF01541">
    <property type="entry name" value="GIY-YIG"/>
    <property type="match status" value="1"/>
</dbReference>
<dbReference type="SUPFAM" id="SSF82771">
    <property type="entry name" value="GIY-YIG endonuclease"/>
    <property type="match status" value="1"/>
</dbReference>
<feature type="domain" description="GIY-YIG" evidence="1">
    <location>
        <begin position="1"/>
        <end position="75"/>
    </location>
</feature>
<dbReference type="InterPro" id="IPR000305">
    <property type="entry name" value="GIY-YIG_endonuc"/>
</dbReference>
<protein>
    <recommendedName>
        <fullName evidence="1">GIY-YIG domain-containing protein</fullName>
    </recommendedName>
</protein>
<comment type="caution">
    <text evidence="2">The sequence shown here is derived from an EMBL/GenBank/DDBJ whole genome shotgun (WGS) entry which is preliminary data.</text>
</comment>
<reference evidence="2" key="1">
    <citation type="journal article" date="2012" name="Science">
        <title>Fermentation, hydrogen, and sulfur metabolism in multiple uncultivated bacterial phyla.</title>
        <authorList>
            <person name="Wrighton K.C."/>
            <person name="Thomas B.C."/>
            <person name="Sharon I."/>
            <person name="Miller C.S."/>
            <person name="Castelle C.J."/>
            <person name="VerBerkmoes N.C."/>
            <person name="Wilkins M.J."/>
            <person name="Hettich R.L."/>
            <person name="Lipton M.S."/>
            <person name="Williams K.H."/>
            <person name="Long P.E."/>
            <person name="Banfield J.F."/>
        </authorList>
    </citation>
    <scope>NUCLEOTIDE SEQUENCE [LARGE SCALE GENOMIC DNA]</scope>
</reference>
<evidence type="ECO:0000259" key="1">
    <source>
        <dbReference type="PROSITE" id="PS50164"/>
    </source>
</evidence>
<evidence type="ECO:0000313" key="2">
    <source>
        <dbReference type="EMBL" id="EKD24998.1"/>
    </source>
</evidence>
<proteinExistence type="predicted"/>
<dbReference type="EMBL" id="AMFJ01036138">
    <property type="protein sequence ID" value="EKD24998.1"/>
    <property type="molecule type" value="Genomic_DNA"/>
</dbReference>
<name>K1XX78_9BACT</name>
<dbReference type="PROSITE" id="PS50164">
    <property type="entry name" value="GIY_YIG"/>
    <property type="match status" value="1"/>
</dbReference>
<gene>
    <name evidence="2" type="ORF">ACD_80C00131G0001</name>
</gene>